<name>A0A8S5N3A3_9CAUD</name>
<reference evidence="2" key="1">
    <citation type="journal article" date="2021" name="Proc. Natl. Acad. Sci. U.S.A.">
        <title>A Catalog of Tens of Thousands of Viruses from Human Metagenomes Reveals Hidden Associations with Chronic Diseases.</title>
        <authorList>
            <person name="Tisza M.J."/>
            <person name="Buck C.B."/>
        </authorList>
    </citation>
    <scope>NUCLEOTIDE SEQUENCE</scope>
    <source>
        <strain evidence="2">CtYWp4</strain>
    </source>
</reference>
<protein>
    <submittedName>
        <fullName evidence="2">Uncharacterized protein</fullName>
    </submittedName>
</protein>
<feature type="coiled-coil region" evidence="1">
    <location>
        <begin position="7"/>
        <end position="34"/>
    </location>
</feature>
<dbReference type="EMBL" id="BK015044">
    <property type="protein sequence ID" value="DAD88619.1"/>
    <property type="molecule type" value="Genomic_DNA"/>
</dbReference>
<sequence>MTTDEFLRQLVENTEAINKEREEYEHKRSELQKDLDDQKTFCQGANRELQQQKLAFKMLVNGKQKIFEQTECNIRETLSKANKEFYEKYAKLKSEHSLKNLQLQNERHKIFEAYRNSGGANLAEYSQQMYPEGWSRPRPKDGGVE</sequence>
<evidence type="ECO:0000313" key="2">
    <source>
        <dbReference type="EMBL" id="DAD88619.1"/>
    </source>
</evidence>
<keyword evidence="1" id="KW-0175">Coiled coil</keyword>
<accession>A0A8S5N3A3</accession>
<organism evidence="2">
    <name type="scientific">Siphoviridae sp. ctYWp4</name>
    <dbReference type="NCBI Taxonomy" id="2826377"/>
    <lineage>
        <taxon>Viruses</taxon>
        <taxon>Duplodnaviria</taxon>
        <taxon>Heunggongvirae</taxon>
        <taxon>Uroviricota</taxon>
        <taxon>Caudoviricetes</taxon>
    </lineage>
</organism>
<evidence type="ECO:0000256" key="1">
    <source>
        <dbReference type="SAM" id="Coils"/>
    </source>
</evidence>
<proteinExistence type="predicted"/>